<name>A0A432YUL6_9GAMM</name>
<organism evidence="2 3">
    <name type="scientific">Idiomarina ramblicola</name>
    <dbReference type="NCBI Taxonomy" id="263724"/>
    <lineage>
        <taxon>Bacteria</taxon>
        <taxon>Pseudomonadati</taxon>
        <taxon>Pseudomonadota</taxon>
        <taxon>Gammaproteobacteria</taxon>
        <taxon>Alteromonadales</taxon>
        <taxon>Idiomarinaceae</taxon>
        <taxon>Idiomarina</taxon>
    </lineage>
</organism>
<dbReference type="PANTHER" id="PTHR33525">
    <property type="match status" value="1"/>
</dbReference>
<gene>
    <name evidence="2" type="ORF">CWI78_10885</name>
</gene>
<dbReference type="Gene3D" id="1.10.3210.10">
    <property type="entry name" value="Hypothetical protein af1432"/>
    <property type="match status" value="1"/>
</dbReference>
<sequence length="402" mass="45906">MSYSYIARQPILTRDQKVYGYELLFRDSTANSFPNIDPNEATSKLLLEQHLLGDIQTLCMGKQAFINFHARTLLNDFPSFLNARTVWVELLETVGVDAPLLEACNATTAKGYRIALDDHDFDGQWDPVIPMINMVKVDIQEQGLDLEDKIRFFKDKGVPLLAERVETHDEFERCLELGFDYFQGFFFEKPQVVQQKSLAPNRISMLTLLSEVHKKELNLTTIREIIEQDLSLTYSLLKLVNSALYGGRKKIENIQHALVYLGDGEIRRFVTLVVLANVSSGQPEELTIKSVTRARFMELVTTAILNEKHRSSAFLTGMLSLLDIILGVSMDDLLKQLPLSSEITKALKHREGVWGYLLQMTEIYERGEWDALDKHPLKQKLNGTDIGQLYIDASQWCRLALF</sequence>
<dbReference type="InterPro" id="IPR013976">
    <property type="entry name" value="HDOD"/>
</dbReference>
<dbReference type="RefSeq" id="WP_126782836.1">
    <property type="nucleotide sequence ID" value="NZ_PIQC01000008.1"/>
</dbReference>
<keyword evidence="3" id="KW-1185">Reference proteome</keyword>
<comment type="caution">
    <text evidence="2">The sequence shown here is derived from an EMBL/GenBank/DDBJ whole genome shotgun (WGS) entry which is preliminary data.</text>
</comment>
<dbReference type="Pfam" id="PF08668">
    <property type="entry name" value="HDOD"/>
    <property type="match status" value="1"/>
</dbReference>
<dbReference type="Proteomes" id="UP000288058">
    <property type="component" value="Unassembled WGS sequence"/>
</dbReference>
<proteinExistence type="predicted"/>
<dbReference type="InterPro" id="IPR052340">
    <property type="entry name" value="RNase_Y/CdgJ"/>
</dbReference>
<accession>A0A432YUL6</accession>
<feature type="domain" description="HDOD" evidence="1">
    <location>
        <begin position="198"/>
        <end position="385"/>
    </location>
</feature>
<evidence type="ECO:0000313" key="2">
    <source>
        <dbReference type="EMBL" id="RUO67007.1"/>
    </source>
</evidence>
<evidence type="ECO:0000313" key="3">
    <source>
        <dbReference type="Proteomes" id="UP000288058"/>
    </source>
</evidence>
<dbReference type="AlphaFoldDB" id="A0A432YUL6"/>
<dbReference type="PANTHER" id="PTHR33525:SF4">
    <property type="entry name" value="CYCLIC DI-GMP PHOSPHODIESTERASE CDGJ"/>
    <property type="match status" value="1"/>
</dbReference>
<dbReference type="InterPro" id="IPR014408">
    <property type="entry name" value="dGMP_Pdiesterase_EAL/HD-GYP"/>
</dbReference>
<dbReference type="PROSITE" id="PS51833">
    <property type="entry name" value="HDOD"/>
    <property type="match status" value="1"/>
</dbReference>
<protein>
    <recommendedName>
        <fullName evidence="1">HDOD domain-containing protein</fullName>
    </recommendedName>
</protein>
<reference evidence="3" key="1">
    <citation type="journal article" date="2018" name="Front. Microbiol.">
        <title>Genome-Based Analysis Reveals the Taxonomy and Diversity of the Family Idiomarinaceae.</title>
        <authorList>
            <person name="Liu Y."/>
            <person name="Lai Q."/>
            <person name="Shao Z."/>
        </authorList>
    </citation>
    <scope>NUCLEOTIDE SEQUENCE [LARGE SCALE GENOMIC DNA]</scope>
    <source>
        <strain evidence="3">R22</strain>
    </source>
</reference>
<dbReference type="OrthoDB" id="9804751at2"/>
<dbReference type="SUPFAM" id="SSF141868">
    <property type="entry name" value="EAL domain-like"/>
    <property type="match status" value="1"/>
</dbReference>
<dbReference type="SUPFAM" id="SSF109604">
    <property type="entry name" value="HD-domain/PDEase-like"/>
    <property type="match status" value="1"/>
</dbReference>
<dbReference type="Gene3D" id="3.20.20.450">
    <property type="entry name" value="EAL domain"/>
    <property type="match status" value="1"/>
</dbReference>
<dbReference type="PIRSF" id="PIRSF003180">
    <property type="entry name" value="DiGMPpdiest_YuxH"/>
    <property type="match status" value="1"/>
</dbReference>
<evidence type="ECO:0000259" key="1">
    <source>
        <dbReference type="PROSITE" id="PS51833"/>
    </source>
</evidence>
<dbReference type="InterPro" id="IPR035919">
    <property type="entry name" value="EAL_sf"/>
</dbReference>
<dbReference type="EMBL" id="PIQC01000008">
    <property type="protein sequence ID" value="RUO67007.1"/>
    <property type="molecule type" value="Genomic_DNA"/>
</dbReference>